<evidence type="ECO:0000256" key="8">
    <source>
        <dbReference type="ARBA" id="ARBA00022622"/>
    </source>
</evidence>
<reference evidence="28" key="1">
    <citation type="journal article" date="2021" name="Sci. Adv.">
        <title>The American lobster genome reveals insights on longevity, neural, and immune adaptations.</title>
        <authorList>
            <person name="Polinski J.M."/>
            <person name="Zimin A.V."/>
            <person name="Clark K.F."/>
            <person name="Kohn A.B."/>
            <person name="Sadowski N."/>
            <person name="Timp W."/>
            <person name="Ptitsyn A."/>
            <person name="Khanna P."/>
            <person name="Romanova D.Y."/>
            <person name="Williams P."/>
            <person name="Greenwood S.J."/>
            <person name="Moroz L.L."/>
            <person name="Walt D.R."/>
            <person name="Bodnar A.G."/>
        </authorList>
    </citation>
    <scope>NUCLEOTIDE SEQUENCE</scope>
    <source>
        <strain evidence="28">GMGI-L3</strain>
    </source>
</reference>
<dbReference type="GO" id="GO:0016285">
    <property type="term" value="F:alanyl aminopeptidase activity"/>
    <property type="evidence" value="ECO:0007669"/>
    <property type="project" value="UniProtKB-EC"/>
</dbReference>
<dbReference type="Gene3D" id="1.10.390.10">
    <property type="entry name" value="Neutral Protease Domain 2"/>
    <property type="match status" value="1"/>
</dbReference>
<evidence type="ECO:0000313" key="29">
    <source>
        <dbReference type="Proteomes" id="UP000747542"/>
    </source>
</evidence>
<dbReference type="GO" id="GO:0008270">
    <property type="term" value="F:zinc ion binding"/>
    <property type="evidence" value="ECO:0007669"/>
    <property type="project" value="InterPro"/>
</dbReference>
<keyword evidence="16 24" id="KW-1133">Transmembrane helix</keyword>
<keyword evidence="11 22" id="KW-0479">Metal-binding</keyword>
<evidence type="ECO:0000259" key="26">
    <source>
        <dbReference type="Pfam" id="PF11838"/>
    </source>
</evidence>
<dbReference type="InterPro" id="IPR014782">
    <property type="entry name" value="Peptidase_M1_dom"/>
</dbReference>
<feature type="binding site" evidence="22">
    <location>
        <position position="455"/>
    </location>
    <ligand>
        <name>Zn(2+)</name>
        <dbReference type="ChEBI" id="CHEBI:29105"/>
        <note>catalytic</note>
    </ligand>
</feature>
<proteinExistence type="inferred from homology"/>
<gene>
    <name evidence="28" type="primary">ANPEPn-L1</name>
    <name evidence="28" type="ORF">Hamer_G007252</name>
</gene>
<dbReference type="SUPFAM" id="SSF63737">
    <property type="entry name" value="Leukotriene A4 hydrolase N-terminal domain"/>
    <property type="match status" value="1"/>
</dbReference>
<comment type="cofactor">
    <cofactor evidence="22">
        <name>Zn(2+)</name>
        <dbReference type="ChEBI" id="CHEBI:29105"/>
    </cofactor>
    <text evidence="22">Binds 1 zinc ion per subunit.</text>
</comment>
<evidence type="ECO:0000256" key="18">
    <source>
        <dbReference type="ARBA" id="ARBA00023136"/>
    </source>
</evidence>
<keyword evidence="29" id="KW-1185">Reference proteome</keyword>
<feature type="domain" description="ERAP1-like C-terminal" evidence="26">
    <location>
        <begin position="691"/>
        <end position="1012"/>
    </location>
</feature>
<evidence type="ECO:0000256" key="15">
    <source>
        <dbReference type="ARBA" id="ARBA00022968"/>
    </source>
</evidence>
<name>A0A8J5JXG9_HOMAM</name>
<keyword evidence="13" id="KW-0378">Hydrolase</keyword>
<evidence type="ECO:0000256" key="24">
    <source>
        <dbReference type="SAM" id="Phobius"/>
    </source>
</evidence>
<evidence type="ECO:0000256" key="21">
    <source>
        <dbReference type="PIRSR" id="PIRSR634016-1"/>
    </source>
</evidence>
<dbReference type="InterPro" id="IPR042097">
    <property type="entry name" value="Aminopeptidase_N-like_N_sf"/>
</dbReference>
<dbReference type="EC" id="3.4.11.2" evidence="5"/>
<dbReference type="GO" id="GO:0005737">
    <property type="term" value="C:cytoplasm"/>
    <property type="evidence" value="ECO:0007669"/>
    <property type="project" value="TreeGrafter"/>
</dbReference>
<feature type="binding site" evidence="22">
    <location>
        <position position="478"/>
    </location>
    <ligand>
        <name>Zn(2+)</name>
        <dbReference type="ChEBI" id="CHEBI:29105"/>
        <note>catalytic</note>
    </ligand>
</feature>
<dbReference type="InterPro" id="IPR045357">
    <property type="entry name" value="Aminopeptidase_N-like_N"/>
</dbReference>
<feature type="domain" description="Peptidase M1 membrane alanine aminopeptidase" evidence="25">
    <location>
        <begin position="384"/>
        <end position="607"/>
    </location>
</feature>
<keyword evidence="10 24" id="KW-0812">Transmembrane</keyword>
<dbReference type="InterPro" id="IPR034016">
    <property type="entry name" value="M1_APN-typ"/>
</dbReference>
<feature type="site" description="Transition state stabilizer" evidence="23">
    <location>
        <position position="540"/>
    </location>
</feature>
<dbReference type="FunFam" id="2.60.40.1910:FF:000008">
    <property type="entry name" value="Aminopeptidase"/>
    <property type="match status" value="1"/>
</dbReference>
<dbReference type="GO" id="GO:0042277">
    <property type="term" value="F:peptide binding"/>
    <property type="evidence" value="ECO:0007669"/>
    <property type="project" value="TreeGrafter"/>
</dbReference>
<evidence type="ECO:0000256" key="3">
    <source>
        <dbReference type="ARBA" id="ARBA00004609"/>
    </source>
</evidence>
<keyword evidence="8" id="KW-0449">Lipoprotein</keyword>
<evidence type="ECO:0000256" key="19">
    <source>
        <dbReference type="ARBA" id="ARBA00023157"/>
    </source>
</evidence>
<accession>A0A8J5JXG9</accession>
<evidence type="ECO:0000256" key="11">
    <source>
        <dbReference type="ARBA" id="ARBA00022723"/>
    </source>
</evidence>
<protein>
    <recommendedName>
        <fullName evidence="6">Aminopeptidase N</fullName>
        <ecNumber evidence="5">3.4.11.2</ecNumber>
    </recommendedName>
</protein>
<evidence type="ECO:0000313" key="28">
    <source>
        <dbReference type="EMBL" id="KAG7165421.1"/>
    </source>
</evidence>
<keyword evidence="9" id="KW-0645">Protease</keyword>
<feature type="transmembrane region" description="Helical" evidence="24">
    <location>
        <begin position="33"/>
        <end position="56"/>
    </location>
</feature>
<dbReference type="Pfam" id="PF17900">
    <property type="entry name" value="Peptidase_M1_N"/>
    <property type="match status" value="1"/>
</dbReference>
<dbReference type="GO" id="GO:0006508">
    <property type="term" value="P:proteolysis"/>
    <property type="evidence" value="ECO:0007669"/>
    <property type="project" value="UniProtKB-KW"/>
</dbReference>
<organism evidence="28 29">
    <name type="scientific">Homarus americanus</name>
    <name type="common">American lobster</name>
    <dbReference type="NCBI Taxonomy" id="6706"/>
    <lineage>
        <taxon>Eukaryota</taxon>
        <taxon>Metazoa</taxon>
        <taxon>Ecdysozoa</taxon>
        <taxon>Arthropoda</taxon>
        <taxon>Crustacea</taxon>
        <taxon>Multicrustacea</taxon>
        <taxon>Malacostraca</taxon>
        <taxon>Eumalacostraca</taxon>
        <taxon>Eucarida</taxon>
        <taxon>Decapoda</taxon>
        <taxon>Pleocyemata</taxon>
        <taxon>Astacidea</taxon>
        <taxon>Nephropoidea</taxon>
        <taxon>Nephropidae</taxon>
        <taxon>Homarus</taxon>
    </lineage>
</organism>
<keyword evidence="20" id="KW-0325">Glycoprotein</keyword>
<evidence type="ECO:0000256" key="4">
    <source>
        <dbReference type="ARBA" id="ARBA00010136"/>
    </source>
</evidence>
<evidence type="ECO:0000256" key="17">
    <source>
        <dbReference type="ARBA" id="ARBA00023049"/>
    </source>
</evidence>
<evidence type="ECO:0000256" key="16">
    <source>
        <dbReference type="ARBA" id="ARBA00022989"/>
    </source>
</evidence>
<evidence type="ECO:0000256" key="9">
    <source>
        <dbReference type="ARBA" id="ARBA00022670"/>
    </source>
</evidence>
<feature type="domain" description="Aminopeptidase N-like N-terminal" evidence="27">
    <location>
        <begin position="164"/>
        <end position="356"/>
    </location>
</feature>
<dbReference type="GO" id="GO:0070006">
    <property type="term" value="F:metalloaminopeptidase activity"/>
    <property type="evidence" value="ECO:0007669"/>
    <property type="project" value="TreeGrafter"/>
</dbReference>
<evidence type="ECO:0000256" key="22">
    <source>
        <dbReference type="PIRSR" id="PIRSR634016-3"/>
    </source>
</evidence>
<dbReference type="FunFam" id="1.25.50.20:FF:000001">
    <property type="entry name" value="Aminopeptidase"/>
    <property type="match status" value="1"/>
</dbReference>
<keyword evidence="18 24" id="KW-0472">Membrane</keyword>
<evidence type="ECO:0000256" key="12">
    <source>
        <dbReference type="ARBA" id="ARBA00022729"/>
    </source>
</evidence>
<comment type="catalytic activity">
    <reaction evidence="1">
        <text>Release of an N-terminal amino acid, Xaa-|-Yaa- from a peptide, amide or arylamide. Xaa is preferably Ala, but may be most amino acids including Pro (slow action). When a terminal hydrophobic residue is followed by a prolyl residue, the two may be released as an intact Xaa-Pro dipeptide.</text>
        <dbReference type="EC" id="3.4.11.2"/>
    </reaction>
</comment>
<keyword evidence="8" id="KW-0336">GPI-anchor</keyword>
<evidence type="ECO:0000256" key="10">
    <source>
        <dbReference type="ARBA" id="ARBA00022692"/>
    </source>
</evidence>
<evidence type="ECO:0000256" key="14">
    <source>
        <dbReference type="ARBA" id="ARBA00022833"/>
    </source>
</evidence>
<comment type="caution">
    <text evidence="28">The sequence shown here is derived from an EMBL/GenBank/DDBJ whole genome shotgun (WGS) entry which is preliminary data.</text>
</comment>
<comment type="similarity">
    <text evidence="4">Belongs to the peptidase M1 family.</text>
</comment>
<evidence type="ECO:0000256" key="5">
    <source>
        <dbReference type="ARBA" id="ARBA00012564"/>
    </source>
</evidence>
<dbReference type="GO" id="GO:0005615">
    <property type="term" value="C:extracellular space"/>
    <property type="evidence" value="ECO:0007669"/>
    <property type="project" value="TreeGrafter"/>
</dbReference>
<evidence type="ECO:0000259" key="25">
    <source>
        <dbReference type="Pfam" id="PF01433"/>
    </source>
</evidence>
<keyword evidence="12" id="KW-0732">Signal</keyword>
<dbReference type="PRINTS" id="PR00756">
    <property type="entry name" value="ALADIPTASE"/>
</dbReference>
<dbReference type="CDD" id="cd09601">
    <property type="entry name" value="M1_APN-Q_like"/>
    <property type="match status" value="1"/>
</dbReference>
<evidence type="ECO:0000256" key="23">
    <source>
        <dbReference type="PIRSR" id="PIRSR634016-4"/>
    </source>
</evidence>
<dbReference type="InterPro" id="IPR024571">
    <property type="entry name" value="ERAP1-like_C_dom"/>
</dbReference>
<dbReference type="InterPro" id="IPR050344">
    <property type="entry name" value="Peptidase_M1_aminopeptidases"/>
</dbReference>
<evidence type="ECO:0000256" key="6">
    <source>
        <dbReference type="ARBA" id="ARBA00015611"/>
    </source>
</evidence>
<evidence type="ECO:0000256" key="20">
    <source>
        <dbReference type="ARBA" id="ARBA00023180"/>
    </source>
</evidence>
<evidence type="ECO:0000256" key="7">
    <source>
        <dbReference type="ARBA" id="ARBA00022475"/>
    </source>
</evidence>
<evidence type="ECO:0000256" key="13">
    <source>
        <dbReference type="ARBA" id="ARBA00022801"/>
    </source>
</evidence>
<dbReference type="PANTHER" id="PTHR11533">
    <property type="entry name" value="PROTEASE M1 ZINC METALLOPROTEASE"/>
    <property type="match status" value="1"/>
</dbReference>
<dbReference type="PANTHER" id="PTHR11533:SF294">
    <property type="entry name" value="THYROTROPIN-RELEASING HORMONE-DEGRADING ECTOENZYME"/>
    <property type="match status" value="1"/>
</dbReference>
<evidence type="ECO:0000256" key="2">
    <source>
        <dbReference type="ARBA" id="ARBA00004606"/>
    </source>
</evidence>
<keyword evidence="19" id="KW-1015">Disulfide bond</keyword>
<comment type="subcellular location">
    <subcellularLocation>
        <location evidence="3">Cell membrane</location>
        <topology evidence="3">Lipid-anchor</topology>
        <topology evidence="3">GPI-anchor</topology>
    </subcellularLocation>
    <subcellularLocation>
        <location evidence="2">Membrane</location>
        <topology evidence="2">Single-pass type II membrane protein</topology>
    </subcellularLocation>
</comment>
<keyword evidence="15" id="KW-0735">Signal-anchor</keyword>
<dbReference type="Gene3D" id="2.60.40.1910">
    <property type="match status" value="1"/>
</dbReference>
<keyword evidence="17" id="KW-0482">Metalloprotease</keyword>
<dbReference type="InterPro" id="IPR001930">
    <property type="entry name" value="Peptidase_M1"/>
</dbReference>
<dbReference type="Gene3D" id="1.25.50.20">
    <property type="match status" value="1"/>
</dbReference>
<keyword evidence="7" id="KW-1003">Cell membrane</keyword>
<sequence length="1037" mass="118766">MVTANNDSGGDASGSLSKVTFGRKGGCYITKGVTVLLVVLFVSATVTTALLVYYFAPYVRHETPHRASIVSHVLPSSVTRQQHADGFRWHQAWTSKVTQTKIYKFHNAFFLNVFTHHHNILTPVTFALGTTVTSVPPTTSKSVGPSSSGVVKKRPDVRLPRALKPTRYVVKLQPFINGDFSIRGYLEVEMVVLEPTSNITLHIDNRTKNDTVRIIPVADSTRPAPTITHHTYDQERQFYIASLSEPLEAGTSYVLTMAFLAHLNTQLNGFYKSQYKDEDGTDRWVAATLFQPTEARRAFPCFDEPELKATFEIFLAREHHMTSLSNMPLMETFPMERQEGWVWDHYPPSVPMSTYLVLAVSNYTYIQSNDLNHVMFRVIDHAHYSLRIGQEMLAFYEYYFGIPFPLPKLDSITVPENVGGMENWGLVLYGETSLLYEAGVSSAANKQSTGFIVSHELAHQWFGNLVTPRWWDDLWLNEGFASYTEYVALDHVEPSWSVMEQFVFIDIHDVFAIDCLESSHPINLPVQHPDDIKNFDRITYAKGASVIRMMNHFLTEATFRRGLADYLSALQYGSAVQDDLWEYLTKAAHQDQTLPPEMTVKMVMDTWTLQMGYPVIKVVRSEDGTSATISQERFRLTKRENQTTSHDYRWWVPLTFTSQDNPVFSVTQPMAWMKNTDAQIIVLPLPKKEDWVVFNLQQTGYYRVNYDDHNWGLIIHQLLTDHSVINALNRAQLLDDALDLARASQLSYDIALRVVGYLNRETEYVPWASALDNMDYLYNMFTHSPHYAAFKNYLLDLIMPLYESVGFADNWQDPHLQQYKRVLALSWACKLQHQDCVDNSVSLFHQWMLNPANHSIISPNLRSTVYCTAIAAGGQVEWDFVWAQYLNTSVRTEKQKLLSALGCTKQTSILSRFLDMVFGEAGGIKYSESRNAYYSVAKNGLGRPLVWPYFRNHWQEIRQRYASAFDLHRFVKIATSALTTAEDLQEVQAFREAEASDLQSADRVMNQAVEKIVGDIIWRNQNHDYIVQWLHHHGYSL</sequence>
<dbReference type="GO" id="GO:0005886">
    <property type="term" value="C:plasma membrane"/>
    <property type="evidence" value="ECO:0007669"/>
    <property type="project" value="UniProtKB-SubCell"/>
</dbReference>
<dbReference type="SUPFAM" id="SSF55486">
    <property type="entry name" value="Metalloproteases ('zincins'), catalytic domain"/>
    <property type="match status" value="1"/>
</dbReference>
<evidence type="ECO:0000259" key="27">
    <source>
        <dbReference type="Pfam" id="PF17900"/>
    </source>
</evidence>
<feature type="active site" description="Proton acceptor" evidence="21">
    <location>
        <position position="456"/>
    </location>
</feature>
<dbReference type="Gene3D" id="2.60.40.1730">
    <property type="entry name" value="tricorn interacting facor f3 domain"/>
    <property type="match status" value="1"/>
</dbReference>
<dbReference type="AlphaFoldDB" id="A0A8J5JXG9"/>
<keyword evidence="14 22" id="KW-0862">Zinc</keyword>
<dbReference type="Pfam" id="PF01433">
    <property type="entry name" value="Peptidase_M1"/>
    <property type="match status" value="1"/>
</dbReference>
<feature type="binding site" evidence="22">
    <location>
        <position position="459"/>
    </location>
    <ligand>
        <name>Zn(2+)</name>
        <dbReference type="ChEBI" id="CHEBI:29105"/>
        <note>catalytic</note>
    </ligand>
</feature>
<dbReference type="GO" id="GO:0043171">
    <property type="term" value="P:peptide catabolic process"/>
    <property type="evidence" value="ECO:0007669"/>
    <property type="project" value="TreeGrafter"/>
</dbReference>
<dbReference type="GO" id="GO:0098552">
    <property type="term" value="C:side of membrane"/>
    <property type="evidence" value="ECO:0007669"/>
    <property type="project" value="UniProtKB-KW"/>
</dbReference>
<dbReference type="Proteomes" id="UP000747542">
    <property type="component" value="Unassembled WGS sequence"/>
</dbReference>
<evidence type="ECO:0000256" key="1">
    <source>
        <dbReference type="ARBA" id="ARBA00000098"/>
    </source>
</evidence>
<keyword evidence="28" id="KW-0031">Aminopeptidase</keyword>
<dbReference type="FunFam" id="2.60.40.1730:FF:000012">
    <property type="entry name" value="Aminopeptidase N"/>
    <property type="match status" value="1"/>
</dbReference>
<dbReference type="Pfam" id="PF11838">
    <property type="entry name" value="ERAP1_C"/>
    <property type="match status" value="1"/>
</dbReference>
<dbReference type="InterPro" id="IPR027268">
    <property type="entry name" value="Peptidase_M4/M1_CTD_sf"/>
</dbReference>
<dbReference type="EMBL" id="JAHLQT010024345">
    <property type="protein sequence ID" value="KAG7165421.1"/>
    <property type="molecule type" value="Genomic_DNA"/>
</dbReference>
<dbReference type="FunFam" id="1.10.390.10:FF:000016">
    <property type="entry name" value="Glutamyl aminopeptidase"/>
    <property type="match status" value="1"/>
</dbReference>